<dbReference type="GO" id="GO:0005829">
    <property type="term" value="C:cytosol"/>
    <property type="evidence" value="ECO:0007669"/>
    <property type="project" value="TreeGrafter"/>
</dbReference>
<feature type="domain" description="Dyp-type peroxidase N-terminal" evidence="10">
    <location>
        <begin position="70"/>
        <end position="212"/>
    </location>
</feature>
<dbReference type="PANTHER" id="PTHR30521:SF4">
    <property type="entry name" value="DEFERROCHELATASE"/>
    <property type="match status" value="1"/>
</dbReference>
<dbReference type="Pfam" id="PF20628">
    <property type="entry name" value="Dyp_perox_C"/>
    <property type="match status" value="1"/>
</dbReference>
<gene>
    <name evidence="12" type="ORF">FHU32_001749</name>
</gene>
<dbReference type="NCBIfam" id="TIGR01413">
    <property type="entry name" value="Dyp_perox_fam"/>
    <property type="match status" value="1"/>
</dbReference>
<protein>
    <submittedName>
        <fullName evidence="12">Dye decolorizing peroxidase</fullName>
        <ecNumber evidence="12">1.11.1.19</ecNumber>
    </submittedName>
</protein>
<evidence type="ECO:0000256" key="3">
    <source>
        <dbReference type="ARBA" id="ARBA00022617"/>
    </source>
</evidence>
<dbReference type="AlphaFoldDB" id="A0A8H9Y8X9"/>
<keyword evidence="5" id="KW-0732">Signal</keyword>
<comment type="caution">
    <text evidence="12">The sequence shown here is derived from an EMBL/GenBank/DDBJ whole genome shotgun (WGS) entry which is preliminary data.</text>
</comment>
<keyword evidence="4" id="KW-0479">Metal-binding</keyword>
<comment type="similarity">
    <text evidence="8">Belongs to the DyP-type peroxidase family.</text>
</comment>
<dbReference type="GO" id="GO:0046872">
    <property type="term" value="F:metal ion binding"/>
    <property type="evidence" value="ECO:0007669"/>
    <property type="project" value="UniProtKB-KW"/>
</dbReference>
<dbReference type="Proteomes" id="UP000612712">
    <property type="component" value="Unassembled WGS sequence"/>
</dbReference>
<keyword evidence="7" id="KW-0408">Iron</keyword>
<dbReference type="GO" id="GO:0020037">
    <property type="term" value="F:heme binding"/>
    <property type="evidence" value="ECO:0007669"/>
    <property type="project" value="InterPro"/>
</dbReference>
<evidence type="ECO:0000259" key="11">
    <source>
        <dbReference type="Pfam" id="PF20628"/>
    </source>
</evidence>
<dbReference type="SUPFAM" id="SSF54909">
    <property type="entry name" value="Dimeric alpha+beta barrel"/>
    <property type="match status" value="1"/>
</dbReference>
<evidence type="ECO:0000313" key="12">
    <source>
        <dbReference type="EMBL" id="MBB3116510.1"/>
    </source>
</evidence>
<name>A0A8H9Y8X9_9CORY</name>
<sequence>MSEPAVPAGPSVTRRGFLAGVGVASAGVSVAAVASACSVTDGTGRDRSQAGNDGADAVPAQSVPFDGEHQAGIGTPAQRHNVTVAFDLRRGAGRREVQRLLRIWTGDARRMCGGRPALADLEPELSAEPANLTVTCGFGEGLFRAAGREDVRPAWLAPLPAFRGDRLDPRWGGGDIVLQVCGDDRTTLSHALRVLVRGGADYARPRWTQRGFLDMTRRDGDGDRGGDAGAASGLSPDQAGRAGTPRNLFGFKDGTVNPRTAAELDDQVWIPGPGPTAGGTAMIVRRIAFDMPAWEEVDRDSREVAFGRTVTTGAPLTGGEEFTPADFDRLGDDGLPVIDRHSHMALATHEGRDPRQRMLRRAYNYDEPVSAGDPTLSDSGLIFTCFQRDPRESFIPVQRRLAEGDRLNQWITHVGSAVFLCPPGTTGGDTDYWGRGLIEG</sequence>
<dbReference type="InterPro" id="IPR006311">
    <property type="entry name" value="TAT_signal"/>
</dbReference>
<feature type="region of interest" description="Disordered" evidence="9">
    <location>
        <begin position="213"/>
        <end position="254"/>
    </location>
</feature>
<feature type="domain" description="Dyp-type peroxidase C-terminal" evidence="11">
    <location>
        <begin position="244"/>
        <end position="425"/>
    </location>
</feature>
<evidence type="ECO:0000256" key="9">
    <source>
        <dbReference type="SAM" id="MobiDB-lite"/>
    </source>
</evidence>
<evidence type="ECO:0000313" key="13">
    <source>
        <dbReference type="Proteomes" id="UP000612712"/>
    </source>
</evidence>
<evidence type="ECO:0000256" key="4">
    <source>
        <dbReference type="ARBA" id="ARBA00022723"/>
    </source>
</evidence>
<keyword evidence="3" id="KW-0349">Heme</keyword>
<dbReference type="Pfam" id="PF04261">
    <property type="entry name" value="Dyp_perox_N"/>
    <property type="match status" value="1"/>
</dbReference>
<dbReference type="EMBL" id="JACHWT010000007">
    <property type="protein sequence ID" value="MBB3116510.1"/>
    <property type="molecule type" value="Genomic_DNA"/>
</dbReference>
<proteinExistence type="inferred from homology"/>
<dbReference type="EC" id="1.11.1.19" evidence="12"/>
<accession>A0A8H9Y8X9</accession>
<reference evidence="12" key="1">
    <citation type="submission" date="2020-08" db="EMBL/GenBank/DDBJ databases">
        <title>Sequencing the genomes of 1000 actinobacteria strains.</title>
        <authorList>
            <person name="Klenk H.-P."/>
        </authorList>
    </citation>
    <scope>NUCLEOTIDE SEQUENCE</scope>
    <source>
        <strain evidence="12">DSM 20582</strain>
    </source>
</reference>
<evidence type="ECO:0000259" key="10">
    <source>
        <dbReference type="Pfam" id="PF04261"/>
    </source>
</evidence>
<evidence type="ECO:0000256" key="6">
    <source>
        <dbReference type="ARBA" id="ARBA00023002"/>
    </source>
</evidence>
<keyword evidence="6 12" id="KW-0560">Oxidoreductase</keyword>
<dbReference type="GO" id="GO:0004601">
    <property type="term" value="F:peroxidase activity"/>
    <property type="evidence" value="ECO:0007669"/>
    <property type="project" value="UniProtKB-KW"/>
</dbReference>
<feature type="compositionally biased region" description="Basic and acidic residues" evidence="9">
    <location>
        <begin position="215"/>
        <end position="226"/>
    </location>
</feature>
<dbReference type="InterPro" id="IPR011008">
    <property type="entry name" value="Dimeric_a/b-barrel"/>
</dbReference>
<evidence type="ECO:0000256" key="5">
    <source>
        <dbReference type="ARBA" id="ARBA00022729"/>
    </source>
</evidence>
<dbReference type="RefSeq" id="WP_232625878.1">
    <property type="nucleotide sequence ID" value="NZ_AENJ01000336.1"/>
</dbReference>
<dbReference type="PROSITE" id="PS51318">
    <property type="entry name" value="TAT"/>
    <property type="match status" value="1"/>
</dbReference>
<keyword evidence="2 12" id="KW-0575">Peroxidase</keyword>
<dbReference type="InterPro" id="IPR006314">
    <property type="entry name" value="Dyp_peroxidase"/>
</dbReference>
<organism evidence="12 13">
    <name type="scientific">Corynebacterium bovis DSM 20582 = CIP 54.80</name>
    <dbReference type="NCBI Taxonomy" id="927655"/>
    <lineage>
        <taxon>Bacteria</taxon>
        <taxon>Bacillati</taxon>
        <taxon>Actinomycetota</taxon>
        <taxon>Actinomycetes</taxon>
        <taxon>Mycobacteriales</taxon>
        <taxon>Corynebacteriaceae</taxon>
        <taxon>Corynebacterium</taxon>
    </lineage>
</organism>
<evidence type="ECO:0000256" key="7">
    <source>
        <dbReference type="ARBA" id="ARBA00023004"/>
    </source>
</evidence>
<dbReference type="InterPro" id="IPR048327">
    <property type="entry name" value="Dyp_perox_N"/>
</dbReference>
<evidence type="ECO:0000256" key="2">
    <source>
        <dbReference type="ARBA" id="ARBA00022559"/>
    </source>
</evidence>
<dbReference type="GeneID" id="60807484"/>
<evidence type="ECO:0000256" key="8">
    <source>
        <dbReference type="ARBA" id="ARBA00025737"/>
    </source>
</evidence>
<dbReference type="PANTHER" id="PTHR30521">
    <property type="entry name" value="DEFERROCHELATASE/PEROXIDASE"/>
    <property type="match status" value="1"/>
</dbReference>
<evidence type="ECO:0000256" key="1">
    <source>
        <dbReference type="ARBA" id="ARBA00001970"/>
    </source>
</evidence>
<dbReference type="InterPro" id="IPR048328">
    <property type="entry name" value="Dyp_perox_C"/>
</dbReference>
<comment type="cofactor">
    <cofactor evidence="1">
        <name>heme b</name>
        <dbReference type="ChEBI" id="CHEBI:60344"/>
    </cofactor>
</comment>
<feature type="region of interest" description="Disordered" evidence="9">
    <location>
        <begin position="39"/>
        <end position="61"/>
    </location>
</feature>
<dbReference type="PROSITE" id="PS51404">
    <property type="entry name" value="DYP_PEROXIDASE"/>
    <property type="match status" value="1"/>
</dbReference>